<organism evidence="3 4">
    <name type="scientific">Plasmodium falciparum MaliPS096_E11</name>
    <dbReference type="NCBI Taxonomy" id="1036727"/>
    <lineage>
        <taxon>Eukaryota</taxon>
        <taxon>Sar</taxon>
        <taxon>Alveolata</taxon>
        <taxon>Apicomplexa</taxon>
        <taxon>Aconoidasida</taxon>
        <taxon>Haemosporida</taxon>
        <taxon>Plasmodiidae</taxon>
        <taxon>Plasmodium</taxon>
        <taxon>Plasmodium (Laverania)</taxon>
    </lineage>
</organism>
<keyword evidence="1" id="KW-0732">Signal</keyword>
<dbReference type="PANTHER" id="PTHR33788">
    <property type="entry name" value="OS07G0114300 PROTEIN"/>
    <property type="match status" value="1"/>
</dbReference>
<name>A0A024WM64_PLAFA</name>
<sequence length="86" mass="10115">MLFFLFIFLFIIYIPKKRNQARERKNVEVKGGKSQLKANKEALNVTCKVCYTVFMQTQSISQLAEHAENKHNKDVKECFPQKFIDT</sequence>
<dbReference type="PANTHER" id="PTHR33788:SF1">
    <property type="entry name" value="ZINC-BINDING PROTEIN"/>
    <property type="match status" value="1"/>
</dbReference>
<accession>A0A024WM64</accession>
<reference evidence="3 4" key="1">
    <citation type="submission" date="2013-02" db="EMBL/GenBank/DDBJ databases">
        <title>The Genome Annotation of Plasmodium falciparum MaliPS096_E11.</title>
        <authorList>
            <consortium name="The Broad Institute Genome Sequencing Platform"/>
            <consortium name="The Broad Institute Genome Sequencing Center for Infectious Disease"/>
            <person name="Neafsey D."/>
            <person name="Hoffman S."/>
            <person name="Volkman S."/>
            <person name="Rosenthal P."/>
            <person name="Walker B."/>
            <person name="Young S.K."/>
            <person name="Zeng Q."/>
            <person name="Gargeya S."/>
            <person name="Fitzgerald M."/>
            <person name="Haas B."/>
            <person name="Abouelleil A."/>
            <person name="Allen A.W."/>
            <person name="Alvarado L."/>
            <person name="Arachchi H.M."/>
            <person name="Berlin A.M."/>
            <person name="Chapman S.B."/>
            <person name="Gainer-Dewar J."/>
            <person name="Goldberg J."/>
            <person name="Griggs A."/>
            <person name="Gujja S."/>
            <person name="Hansen M."/>
            <person name="Howarth C."/>
            <person name="Imamovic A."/>
            <person name="Ireland A."/>
            <person name="Larimer J."/>
            <person name="McCowan C."/>
            <person name="Murphy C."/>
            <person name="Pearson M."/>
            <person name="Poon T.W."/>
            <person name="Priest M."/>
            <person name="Roberts A."/>
            <person name="Saif S."/>
            <person name="Shea T."/>
            <person name="Sisk P."/>
            <person name="Sykes S."/>
            <person name="Wortman J."/>
            <person name="Nusbaum C."/>
            <person name="Birren B."/>
        </authorList>
    </citation>
    <scope>NUCLEOTIDE SEQUENCE [LARGE SCALE GENOMIC DNA]</scope>
    <source>
        <strain evidence="3 4">MaliPS096_E11</strain>
    </source>
</reference>
<feature type="signal peptide" evidence="1">
    <location>
        <begin position="1"/>
        <end position="21"/>
    </location>
</feature>
<evidence type="ECO:0000313" key="3">
    <source>
        <dbReference type="EMBL" id="ETW47626.1"/>
    </source>
</evidence>
<dbReference type="Pfam" id="PF12907">
    <property type="entry name" value="zf-met2"/>
    <property type="match status" value="1"/>
</dbReference>
<dbReference type="Proteomes" id="UP000030699">
    <property type="component" value="Unassembled WGS sequence"/>
</dbReference>
<dbReference type="InterPro" id="IPR039438">
    <property type="entry name" value="At2g23090-like_Znf"/>
</dbReference>
<feature type="chain" id="PRO_5001537212" description="At2g23090-like zinc-binding domain-containing protein" evidence="1">
    <location>
        <begin position="22"/>
        <end position="86"/>
    </location>
</feature>
<dbReference type="InterPro" id="IPR039713">
    <property type="entry name" value="At2g23090-like"/>
</dbReference>
<feature type="domain" description="At2g23090-like zinc-binding" evidence="2">
    <location>
        <begin position="47"/>
        <end position="82"/>
    </location>
</feature>
<evidence type="ECO:0000256" key="1">
    <source>
        <dbReference type="SAM" id="SignalP"/>
    </source>
</evidence>
<dbReference type="SUPFAM" id="SSF118359">
    <property type="entry name" value="Expressed protein At2g23090/F21P24.15"/>
    <property type="match status" value="1"/>
</dbReference>
<evidence type="ECO:0000259" key="2">
    <source>
        <dbReference type="Pfam" id="PF12907"/>
    </source>
</evidence>
<protein>
    <recommendedName>
        <fullName evidence="2">At2g23090-like zinc-binding domain-containing protein</fullName>
    </recommendedName>
</protein>
<evidence type="ECO:0000313" key="4">
    <source>
        <dbReference type="Proteomes" id="UP000030699"/>
    </source>
</evidence>
<gene>
    <name evidence="3" type="ORF">PFMALIP_04318</name>
</gene>
<dbReference type="OrthoDB" id="370932at2759"/>
<dbReference type="Gene3D" id="4.10.1050.10">
    <property type="entry name" value="At2g23090-like"/>
    <property type="match status" value="1"/>
</dbReference>
<dbReference type="AlphaFoldDB" id="A0A024WM64"/>
<reference evidence="3 4" key="2">
    <citation type="submission" date="2013-02" db="EMBL/GenBank/DDBJ databases">
        <title>The Genome Sequence of Plasmodium falciparum MaliPS096_E11.</title>
        <authorList>
            <consortium name="The Broad Institute Genome Sequencing Platform"/>
            <consortium name="The Broad Institute Genome Sequencing Center for Infectious Disease"/>
            <person name="Neafsey D."/>
            <person name="Cheeseman I."/>
            <person name="Volkman S."/>
            <person name="Adams J."/>
            <person name="Walker B."/>
            <person name="Young S.K."/>
            <person name="Zeng Q."/>
            <person name="Gargeya S."/>
            <person name="Fitzgerald M."/>
            <person name="Haas B."/>
            <person name="Abouelleil A."/>
            <person name="Alvarado L."/>
            <person name="Arachchi H.M."/>
            <person name="Berlin A.M."/>
            <person name="Chapman S.B."/>
            <person name="Dewar J."/>
            <person name="Goldberg J."/>
            <person name="Griggs A."/>
            <person name="Gujja S."/>
            <person name="Hansen M."/>
            <person name="Howarth C."/>
            <person name="Imamovic A."/>
            <person name="Larimer J."/>
            <person name="McCowan C."/>
            <person name="Murphy C."/>
            <person name="Neiman D."/>
            <person name="Pearson M."/>
            <person name="Priest M."/>
            <person name="Roberts A."/>
            <person name="Saif S."/>
            <person name="Shea T."/>
            <person name="Sisk P."/>
            <person name="Sykes S."/>
            <person name="Wortman J."/>
            <person name="Nusbaum C."/>
            <person name="Birren B."/>
        </authorList>
    </citation>
    <scope>NUCLEOTIDE SEQUENCE [LARGE SCALE GENOMIC DNA]</scope>
    <source>
        <strain evidence="3 4">MaliPS096_E11</strain>
    </source>
</reference>
<proteinExistence type="predicted"/>
<dbReference type="InterPro" id="IPR026939">
    <property type="entry name" value="ZNF706/At2g23090_sf"/>
</dbReference>
<dbReference type="EMBL" id="KI925604">
    <property type="protein sequence ID" value="ETW47626.1"/>
    <property type="molecule type" value="Genomic_DNA"/>
</dbReference>